<evidence type="ECO:0000313" key="1">
    <source>
        <dbReference type="EMBL" id="KAL3322245.1"/>
    </source>
</evidence>
<protein>
    <submittedName>
        <fullName evidence="1">Uncharacterized protein</fullName>
    </submittedName>
</protein>
<accession>A0ABD2QRT3</accession>
<evidence type="ECO:0000313" key="2">
    <source>
        <dbReference type="Proteomes" id="UP001627284"/>
    </source>
</evidence>
<dbReference type="AlphaFoldDB" id="A0ABD2QRT3"/>
<dbReference type="EMBL" id="JBJKTR010000024">
    <property type="protein sequence ID" value="KAL3322245.1"/>
    <property type="molecule type" value="Genomic_DNA"/>
</dbReference>
<sequence length="102" mass="11920">QLHIHQFSLPTSTITTIMTRSTKLENVPTEPEMDAALQLIQLSGDSHNDDYFEVNEEESKRGNTPETLIRKRKFRLVVDLYDETEPLSMMKMKKKKKHQHHG</sequence>
<gene>
    <name evidence="1" type="ORF">AABB24_039733</name>
</gene>
<feature type="non-terminal residue" evidence="1">
    <location>
        <position position="1"/>
    </location>
</feature>
<comment type="caution">
    <text evidence="1">The sequence shown here is derived from an EMBL/GenBank/DDBJ whole genome shotgun (WGS) entry which is preliminary data.</text>
</comment>
<reference evidence="1 2" key="1">
    <citation type="submission" date="2024-05" db="EMBL/GenBank/DDBJ databases">
        <title>De novo assembly of an allotetraploid wild potato.</title>
        <authorList>
            <person name="Hosaka A.J."/>
        </authorList>
    </citation>
    <scope>NUCLEOTIDE SEQUENCE [LARGE SCALE GENOMIC DNA]</scope>
    <source>
        <tissue evidence="1">Young leaves</tissue>
    </source>
</reference>
<name>A0ABD2QRT3_9SOLN</name>
<organism evidence="1 2">
    <name type="scientific">Solanum stoloniferum</name>
    <dbReference type="NCBI Taxonomy" id="62892"/>
    <lineage>
        <taxon>Eukaryota</taxon>
        <taxon>Viridiplantae</taxon>
        <taxon>Streptophyta</taxon>
        <taxon>Embryophyta</taxon>
        <taxon>Tracheophyta</taxon>
        <taxon>Spermatophyta</taxon>
        <taxon>Magnoliopsida</taxon>
        <taxon>eudicotyledons</taxon>
        <taxon>Gunneridae</taxon>
        <taxon>Pentapetalae</taxon>
        <taxon>asterids</taxon>
        <taxon>lamiids</taxon>
        <taxon>Solanales</taxon>
        <taxon>Solanaceae</taxon>
        <taxon>Solanoideae</taxon>
        <taxon>Solaneae</taxon>
        <taxon>Solanum</taxon>
    </lineage>
</organism>
<feature type="non-terminal residue" evidence="1">
    <location>
        <position position="102"/>
    </location>
</feature>
<dbReference type="Proteomes" id="UP001627284">
    <property type="component" value="Unassembled WGS sequence"/>
</dbReference>
<proteinExistence type="predicted"/>
<keyword evidence="2" id="KW-1185">Reference proteome</keyword>